<dbReference type="EMBL" id="UINC01011325">
    <property type="protein sequence ID" value="SVA50037.1"/>
    <property type="molecule type" value="Genomic_DNA"/>
</dbReference>
<gene>
    <name evidence="2" type="ORF">METZ01_LOCUS102891</name>
</gene>
<evidence type="ECO:0000313" key="2">
    <source>
        <dbReference type="EMBL" id="SVA50037.1"/>
    </source>
</evidence>
<evidence type="ECO:0000256" key="1">
    <source>
        <dbReference type="SAM" id="MobiDB-lite"/>
    </source>
</evidence>
<organism evidence="2">
    <name type="scientific">marine metagenome</name>
    <dbReference type="NCBI Taxonomy" id="408172"/>
    <lineage>
        <taxon>unclassified sequences</taxon>
        <taxon>metagenomes</taxon>
        <taxon>ecological metagenomes</taxon>
    </lineage>
</organism>
<feature type="compositionally biased region" description="Basic and acidic residues" evidence="1">
    <location>
        <begin position="26"/>
        <end position="37"/>
    </location>
</feature>
<dbReference type="AlphaFoldDB" id="A0A381WDK2"/>
<sequence>MFKAEVEGILKDLQTEVNPYGEIWEEPSKSQEAEGIKPKRVFP</sequence>
<accession>A0A381WDK2</accession>
<proteinExistence type="predicted"/>
<name>A0A381WDK2_9ZZZZ</name>
<feature type="region of interest" description="Disordered" evidence="1">
    <location>
        <begin position="24"/>
        <end position="43"/>
    </location>
</feature>
<protein>
    <submittedName>
        <fullName evidence="2">Uncharacterized protein</fullName>
    </submittedName>
</protein>
<reference evidence="2" key="1">
    <citation type="submission" date="2018-05" db="EMBL/GenBank/DDBJ databases">
        <authorList>
            <person name="Lanie J.A."/>
            <person name="Ng W.-L."/>
            <person name="Kazmierczak K.M."/>
            <person name="Andrzejewski T.M."/>
            <person name="Davidsen T.M."/>
            <person name="Wayne K.J."/>
            <person name="Tettelin H."/>
            <person name="Glass J.I."/>
            <person name="Rusch D."/>
            <person name="Podicherti R."/>
            <person name="Tsui H.-C.T."/>
            <person name="Winkler M.E."/>
        </authorList>
    </citation>
    <scope>NUCLEOTIDE SEQUENCE</scope>
</reference>